<accession>A0A7J7P3I1</accession>
<dbReference type="SUPFAM" id="SSF53098">
    <property type="entry name" value="Ribonuclease H-like"/>
    <property type="match status" value="1"/>
</dbReference>
<dbReference type="PROSITE" id="PS50879">
    <property type="entry name" value="RNASE_H_1"/>
    <property type="match status" value="1"/>
</dbReference>
<dbReference type="GO" id="GO:0003676">
    <property type="term" value="F:nucleic acid binding"/>
    <property type="evidence" value="ECO:0007669"/>
    <property type="project" value="InterPro"/>
</dbReference>
<dbReference type="InterPro" id="IPR036397">
    <property type="entry name" value="RNaseH_sf"/>
</dbReference>
<dbReference type="PANTHER" id="PTHR47723:SF23">
    <property type="entry name" value="REVERSE TRANSCRIPTASE-LIKE PROTEIN"/>
    <property type="match status" value="1"/>
</dbReference>
<feature type="domain" description="RNase H type-1" evidence="1">
    <location>
        <begin position="205"/>
        <end position="331"/>
    </location>
</feature>
<sequence>MGKFSVKGAFEAIQSKGQPVWWIQFLSNKAIHPQLAMWCWRLCHGKIPTDDKIKTKGVAHASRCCLCKNSSESLLHLIWECPFSVHLWNLMAELFLLRNLNRKLLSFLRAGKKISPYLKGLWTGAAWGGSYLIWKACNNCLYKDLNVSLANEKRKWINQIQDSTVLSTSLMHINQTDLGILHCLGVVVHSCKHPLLKSCFWELPRIREIKINTDGAAKGNPGKGGIGCIFCDCNSKVMGTLSKGLGLVTNFMAECEAIILGVEHAASLCWLIAWKESDSTTIVEAFKTNNIPWILEATSENARRNMRYIRFSANWREANFSADALSKKGALLQDGVRKSETGRPAFLKKIEVPMQEYFRFCRLCFVFSIISGLYMPFLDGRYRVGSSIVNAASNDQFKMAPGDVKVLEDEGTEMDVNHDPQASDREETSEILHFKAEYGIPEDIRLEEYHHEMMNQDVLLDALKEIGRTSIVKEKLYDIWEDYYGRIDNQVIDQEKVDTLFHETGLKKPCAKG</sequence>
<dbReference type="GO" id="GO:0004523">
    <property type="term" value="F:RNA-DNA hybrid ribonuclease activity"/>
    <property type="evidence" value="ECO:0007669"/>
    <property type="project" value="InterPro"/>
</dbReference>
<evidence type="ECO:0000259" key="1">
    <source>
        <dbReference type="PROSITE" id="PS50879"/>
    </source>
</evidence>
<gene>
    <name evidence="2" type="ORF">GIB67_039960</name>
</gene>
<protein>
    <recommendedName>
        <fullName evidence="1">RNase H type-1 domain-containing protein</fullName>
    </recommendedName>
</protein>
<dbReference type="CDD" id="cd06222">
    <property type="entry name" value="RNase_H_like"/>
    <property type="match status" value="1"/>
</dbReference>
<dbReference type="AlphaFoldDB" id="A0A7J7P3I1"/>
<dbReference type="Gene3D" id="3.30.420.10">
    <property type="entry name" value="Ribonuclease H-like superfamily/Ribonuclease H"/>
    <property type="match status" value="1"/>
</dbReference>
<organism evidence="2 3">
    <name type="scientific">Kingdonia uniflora</name>
    <dbReference type="NCBI Taxonomy" id="39325"/>
    <lineage>
        <taxon>Eukaryota</taxon>
        <taxon>Viridiplantae</taxon>
        <taxon>Streptophyta</taxon>
        <taxon>Embryophyta</taxon>
        <taxon>Tracheophyta</taxon>
        <taxon>Spermatophyta</taxon>
        <taxon>Magnoliopsida</taxon>
        <taxon>Ranunculales</taxon>
        <taxon>Circaeasteraceae</taxon>
        <taxon>Kingdonia</taxon>
    </lineage>
</organism>
<dbReference type="EMBL" id="JACGCM010000309">
    <property type="protein sequence ID" value="KAF6174009.1"/>
    <property type="molecule type" value="Genomic_DNA"/>
</dbReference>
<proteinExistence type="predicted"/>
<comment type="caution">
    <text evidence="2">The sequence shown here is derived from an EMBL/GenBank/DDBJ whole genome shotgun (WGS) entry which is preliminary data.</text>
</comment>
<dbReference type="InterPro" id="IPR026960">
    <property type="entry name" value="RVT-Znf"/>
</dbReference>
<dbReference type="OrthoDB" id="998849at2759"/>
<evidence type="ECO:0000313" key="2">
    <source>
        <dbReference type="EMBL" id="KAF6174009.1"/>
    </source>
</evidence>
<dbReference type="Pfam" id="PF13966">
    <property type="entry name" value="zf-RVT"/>
    <property type="match status" value="1"/>
</dbReference>
<evidence type="ECO:0000313" key="3">
    <source>
        <dbReference type="Proteomes" id="UP000541444"/>
    </source>
</evidence>
<name>A0A7J7P3I1_9MAGN</name>
<dbReference type="InterPro" id="IPR012337">
    <property type="entry name" value="RNaseH-like_sf"/>
</dbReference>
<reference evidence="2 3" key="1">
    <citation type="journal article" date="2020" name="IScience">
        <title>Genome Sequencing of the Endangered Kingdonia uniflora (Circaeasteraceae, Ranunculales) Reveals Potential Mechanisms of Evolutionary Specialization.</title>
        <authorList>
            <person name="Sun Y."/>
            <person name="Deng T."/>
            <person name="Zhang A."/>
            <person name="Moore M.J."/>
            <person name="Landis J.B."/>
            <person name="Lin N."/>
            <person name="Zhang H."/>
            <person name="Zhang X."/>
            <person name="Huang J."/>
            <person name="Zhang X."/>
            <person name="Sun H."/>
            <person name="Wang H."/>
        </authorList>
    </citation>
    <scope>NUCLEOTIDE SEQUENCE [LARGE SCALE GENOMIC DNA]</scope>
    <source>
        <strain evidence="2">TB1705</strain>
        <tissue evidence="2">Leaf</tissue>
    </source>
</reference>
<dbReference type="Pfam" id="PF13456">
    <property type="entry name" value="RVT_3"/>
    <property type="match status" value="1"/>
</dbReference>
<dbReference type="InterPro" id="IPR053151">
    <property type="entry name" value="RNase_H-like"/>
</dbReference>
<dbReference type="InterPro" id="IPR044730">
    <property type="entry name" value="RNase_H-like_dom_plant"/>
</dbReference>
<dbReference type="Proteomes" id="UP000541444">
    <property type="component" value="Unassembled WGS sequence"/>
</dbReference>
<dbReference type="InterPro" id="IPR002156">
    <property type="entry name" value="RNaseH_domain"/>
</dbReference>
<keyword evidence="3" id="KW-1185">Reference proteome</keyword>
<dbReference type="PANTHER" id="PTHR47723">
    <property type="entry name" value="OS05G0353850 PROTEIN"/>
    <property type="match status" value="1"/>
</dbReference>